<reference evidence="2 3" key="1">
    <citation type="journal article" date="2019" name="Commun. Biol.">
        <title>The bagworm genome reveals a unique fibroin gene that provides high tensile strength.</title>
        <authorList>
            <person name="Kono N."/>
            <person name="Nakamura H."/>
            <person name="Ohtoshi R."/>
            <person name="Tomita M."/>
            <person name="Numata K."/>
            <person name="Arakawa K."/>
        </authorList>
    </citation>
    <scope>NUCLEOTIDE SEQUENCE [LARGE SCALE GENOMIC DNA]</scope>
</reference>
<sequence length="234" mass="26843">MGHALSEQWLTSYEDTKNWIDLWIASKDKEFIRLGIRTLPERWKKVIKLLSAEPGKKGKTNLRFLVGNRVTKTLQKMLDREKAMTALLKNEPSKHEELVQKLQKNLKITNKNLQNVLTELSQYEIEHIKKATPKPKYLYMFKKEATPDFIRAVCKGLEDENIFMFLAAEDPEKPNEGQLIIQGPKEYCGALGGQIIELLKAKGAFKNGKFQGKATELTAAPKCKKLIKTYFDSM</sequence>
<evidence type="ECO:0000256" key="1">
    <source>
        <dbReference type="SAM" id="Coils"/>
    </source>
</evidence>
<dbReference type="Proteomes" id="UP000299102">
    <property type="component" value="Unassembled WGS sequence"/>
</dbReference>
<gene>
    <name evidence="2" type="primary">AARSD1</name>
    <name evidence="2" type="ORF">EVAR_7319_1</name>
</gene>
<accession>A0A4C1T2K8</accession>
<dbReference type="OrthoDB" id="288942at2759"/>
<dbReference type="STRING" id="151549.A0A4C1T2K8"/>
<organism evidence="2 3">
    <name type="scientific">Eumeta variegata</name>
    <name type="common">Bagworm moth</name>
    <name type="synonym">Eumeta japonica</name>
    <dbReference type="NCBI Taxonomy" id="151549"/>
    <lineage>
        <taxon>Eukaryota</taxon>
        <taxon>Metazoa</taxon>
        <taxon>Ecdysozoa</taxon>
        <taxon>Arthropoda</taxon>
        <taxon>Hexapoda</taxon>
        <taxon>Insecta</taxon>
        <taxon>Pterygota</taxon>
        <taxon>Neoptera</taxon>
        <taxon>Endopterygota</taxon>
        <taxon>Lepidoptera</taxon>
        <taxon>Glossata</taxon>
        <taxon>Ditrysia</taxon>
        <taxon>Tineoidea</taxon>
        <taxon>Psychidae</taxon>
        <taxon>Oiketicinae</taxon>
        <taxon>Eumeta</taxon>
    </lineage>
</organism>
<evidence type="ECO:0000313" key="3">
    <source>
        <dbReference type="Proteomes" id="UP000299102"/>
    </source>
</evidence>
<name>A0A4C1T2K8_EUMVA</name>
<protein>
    <submittedName>
        <fullName evidence="2">Alanyl-tRNA editing protein Aarsd1</fullName>
    </submittedName>
</protein>
<keyword evidence="3" id="KW-1185">Reference proteome</keyword>
<comment type="caution">
    <text evidence="2">The sequence shown here is derived from an EMBL/GenBank/DDBJ whole genome shotgun (WGS) entry which is preliminary data.</text>
</comment>
<dbReference type="InterPro" id="IPR036397">
    <property type="entry name" value="RNaseH_sf"/>
</dbReference>
<proteinExistence type="predicted"/>
<feature type="coiled-coil region" evidence="1">
    <location>
        <begin position="99"/>
        <end position="126"/>
    </location>
</feature>
<dbReference type="EMBL" id="BGZK01000032">
    <property type="protein sequence ID" value="GBP08733.1"/>
    <property type="molecule type" value="Genomic_DNA"/>
</dbReference>
<evidence type="ECO:0000313" key="2">
    <source>
        <dbReference type="EMBL" id="GBP08733.1"/>
    </source>
</evidence>
<keyword evidence="1" id="KW-0175">Coiled coil</keyword>
<dbReference type="GO" id="GO:0003676">
    <property type="term" value="F:nucleic acid binding"/>
    <property type="evidence" value="ECO:0007669"/>
    <property type="project" value="InterPro"/>
</dbReference>
<dbReference type="AlphaFoldDB" id="A0A4C1T2K8"/>
<dbReference type="Gene3D" id="3.30.420.10">
    <property type="entry name" value="Ribonuclease H-like superfamily/Ribonuclease H"/>
    <property type="match status" value="1"/>
</dbReference>